<feature type="domain" description="Cyclin-dependent kinase inhibitor" evidence="4">
    <location>
        <begin position="51"/>
        <end position="84"/>
    </location>
</feature>
<keyword evidence="6" id="KW-1185">Reference proteome</keyword>
<dbReference type="Proteomes" id="UP001497623">
    <property type="component" value="Unassembled WGS sequence"/>
</dbReference>
<dbReference type="GO" id="GO:0051726">
    <property type="term" value="P:regulation of cell cycle"/>
    <property type="evidence" value="ECO:0007669"/>
    <property type="project" value="InterPro"/>
</dbReference>
<organism evidence="5 6">
    <name type="scientific">Meganyctiphanes norvegica</name>
    <name type="common">Northern krill</name>
    <name type="synonym">Thysanopoda norvegica</name>
    <dbReference type="NCBI Taxonomy" id="48144"/>
    <lineage>
        <taxon>Eukaryota</taxon>
        <taxon>Metazoa</taxon>
        <taxon>Ecdysozoa</taxon>
        <taxon>Arthropoda</taxon>
        <taxon>Crustacea</taxon>
        <taxon>Multicrustacea</taxon>
        <taxon>Malacostraca</taxon>
        <taxon>Eumalacostraca</taxon>
        <taxon>Eucarida</taxon>
        <taxon>Euphausiacea</taxon>
        <taxon>Euphausiidae</taxon>
        <taxon>Meganyctiphanes</taxon>
    </lineage>
</organism>
<evidence type="ECO:0000256" key="3">
    <source>
        <dbReference type="SAM" id="MobiDB-lite"/>
    </source>
</evidence>
<dbReference type="Pfam" id="PF02234">
    <property type="entry name" value="CDI"/>
    <property type="match status" value="1"/>
</dbReference>
<dbReference type="EMBL" id="CAXKWB010020288">
    <property type="protein sequence ID" value="CAL4122510.1"/>
    <property type="molecule type" value="Genomic_DNA"/>
</dbReference>
<dbReference type="InterPro" id="IPR044898">
    <property type="entry name" value="CDI_dom_sf"/>
</dbReference>
<reference evidence="5 6" key="1">
    <citation type="submission" date="2024-05" db="EMBL/GenBank/DDBJ databases">
        <authorList>
            <person name="Wallberg A."/>
        </authorList>
    </citation>
    <scope>NUCLEOTIDE SEQUENCE [LARGE SCALE GENOMIC DNA]</scope>
</reference>
<evidence type="ECO:0000259" key="4">
    <source>
        <dbReference type="Pfam" id="PF02234"/>
    </source>
</evidence>
<feature type="region of interest" description="Disordered" evidence="3">
    <location>
        <begin position="218"/>
        <end position="253"/>
    </location>
</feature>
<accession>A0AAV2RCR9</accession>
<protein>
    <recommendedName>
        <fullName evidence="4">Cyclin-dependent kinase inhibitor domain-containing protein</fullName>
    </recommendedName>
</protein>
<dbReference type="InterPro" id="IPR003175">
    <property type="entry name" value="CDI_dom"/>
</dbReference>
<name>A0AAV2RCR9_MEGNR</name>
<evidence type="ECO:0000256" key="2">
    <source>
        <dbReference type="ARBA" id="ARBA00023013"/>
    </source>
</evidence>
<comment type="caution">
    <text evidence="5">The sequence shown here is derived from an EMBL/GenBank/DDBJ whole genome shotgun (WGS) entry which is preliminary data.</text>
</comment>
<dbReference type="Gene3D" id="4.10.365.10">
    <property type="entry name" value="p27"/>
    <property type="match status" value="1"/>
</dbReference>
<evidence type="ECO:0000313" key="5">
    <source>
        <dbReference type="EMBL" id="CAL4122510.1"/>
    </source>
</evidence>
<dbReference type="GO" id="GO:0005634">
    <property type="term" value="C:nucleus"/>
    <property type="evidence" value="ECO:0007669"/>
    <property type="project" value="InterPro"/>
</dbReference>
<evidence type="ECO:0000313" key="6">
    <source>
        <dbReference type="Proteomes" id="UP001497623"/>
    </source>
</evidence>
<dbReference type="AlphaFoldDB" id="A0AAV2RCR9"/>
<keyword evidence="2" id="KW-0649">Protein kinase inhibitor</keyword>
<gene>
    <name evidence="5" type="ORF">MNOR_LOCUS23232</name>
</gene>
<feature type="compositionally biased region" description="Low complexity" evidence="3">
    <location>
        <begin position="224"/>
        <end position="235"/>
    </location>
</feature>
<evidence type="ECO:0000256" key="1">
    <source>
        <dbReference type="ARBA" id="ARBA00006726"/>
    </source>
</evidence>
<proteinExistence type="inferred from homology"/>
<dbReference type="GO" id="GO:0004861">
    <property type="term" value="F:cyclin-dependent protein serine/threonine kinase inhibitor activity"/>
    <property type="evidence" value="ECO:0007669"/>
    <property type="project" value="InterPro"/>
</dbReference>
<sequence>MALTHRKANSSDSLRPILGQRLKPIGGGNASRALSFLGGNDRKANLRLAESLLTISQSEFRTKWNFDPIAETPLPQGQFLWKPVKPTLQVPLVDVKLATAVARPKTEAATDLAACFKLPKRDFVTKLNDGNSVCKISENSVNQDIKHMNKTHKELRSLTLKETTTNKQLCPNIDNNNIVETNREINNKTRTMKNLTHQRQPVITEYLRTSKRPVPTSSVFCEASTSTSGSSVISPSSPPPTKLRRVMSDGDTS</sequence>
<comment type="similarity">
    <text evidence="1">Belongs to the CDI family.</text>
</comment>